<dbReference type="EMBL" id="AP025591">
    <property type="protein sequence ID" value="BDG04054.1"/>
    <property type="molecule type" value="Genomic_DNA"/>
</dbReference>
<feature type="binding site" evidence="8">
    <location>
        <begin position="104"/>
        <end position="107"/>
    </location>
    <ligand>
        <name>(6S)-5,6,7,8-tetrahydrofolate</name>
        <dbReference type="ChEBI" id="CHEBI:57453"/>
    </ligand>
</feature>
<feature type="domain" description="Formyl transferase C-terminal" evidence="10">
    <location>
        <begin position="199"/>
        <end position="296"/>
    </location>
</feature>
<dbReference type="InterPro" id="IPR005793">
    <property type="entry name" value="Formyl_trans_C"/>
</dbReference>
<evidence type="ECO:0000256" key="4">
    <source>
        <dbReference type="ARBA" id="ARBA00016014"/>
    </source>
</evidence>
<dbReference type="Proteomes" id="UP001162891">
    <property type="component" value="Chromosome"/>
</dbReference>
<proteinExistence type="inferred from homology"/>
<evidence type="ECO:0000256" key="5">
    <source>
        <dbReference type="ARBA" id="ARBA00022679"/>
    </source>
</evidence>
<keyword evidence="5 8" id="KW-0808">Transferase</keyword>
<sequence>MGTPAFAVPSLDALAAAGHELLAVVAQPDRPAGRGNALRAPATKVWAEARGVPVLQPEKVRDGRLASELGALRPDLLVVAAYGRILGSDLLTLAPWGAVNVHGSLLPKYRGAAPIQWAIAEGERETGVSIMQMDEGLDTGDVLLQRVLEIGADDTAETLAPRLAALGGEALVEALALLERRALVPVRQDGARATLARILEKEDGRVDWTLPAQRIADRLRGFTPWPGAFTTLEGRAVKLLEARPEPGDPGASPGAARRAAGRGLAVACGAGTALVVTRLQPEGKPAQDALAFLNGLRRDAFQLGT</sequence>
<dbReference type="SUPFAM" id="SSF50486">
    <property type="entry name" value="FMT C-terminal domain-like"/>
    <property type="match status" value="1"/>
</dbReference>
<dbReference type="NCBIfam" id="TIGR00460">
    <property type="entry name" value="fmt"/>
    <property type="match status" value="1"/>
</dbReference>
<dbReference type="CDD" id="cd08646">
    <property type="entry name" value="FMT_core_Met-tRNA-FMT_N"/>
    <property type="match status" value="1"/>
</dbReference>
<dbReference type="PANTHER" id="PTHR11138:SF5">
    <property type="entry name" value="METHIONYL-TRNA FORMYLTRANSFERASE, MITOCHONDRIAL"/>
    <property type="match status" value="1"/>
</dbReference>
<dbReference type="HAMAP" id="MF_00182">
    <property type="entry name" value="Formyl_trans"/>
    <property type="match status" value="1"/>
</dbReference>
<keyword evidence="12" id="KW-1185">Reference proteome</keyword>
<dbReference type="PROSITE" id="PS00373">
    <property type="entry name" value="GART"/>
    <property type="match status" value="1"/>
</dbReference>
<name>A0ABN6MSX3_9BACT</name>
<reference evidence="12" key="1">
    <citation type="journal article" date="2022" name="Int. J. Syst. Evol. Microbiol.">
        <title>Anaeromyxobacter oryzae sp. nov., Anaeromyxobacter diazotrophicus sp. nov. and Anaeromyxobacter paludicola sp. nov., isolated from paddy soils.</title>
        <authorList>
            <person name="Itoh H."/>
            <person name="Xu Z."/>
            <person name="Mise K."/>
            <person name="Masuda Y."/>
            <person name="Ushijima N."/>
            <person name="Hayakawa C."/>
            <person name="Shiratori Y."/>
            <person name="Senoo K."/>
        </authorList>
    </citation>
    <scope>NUCLEOTIDE SEQUENCE [LARGE SCALE GENOMIC DNA]</scope>
    <source>
        <strain evidence="12">Red232</strain>
    </source>
</reference>
<evidence type="ECO:0000256" key="7">
    <source>
        <dbReference type="ARBA" id="ARBA00048558"/>
    </source>
</evidence>
<evidence type="ECO:0000256" key="8">
    <source>
        <dbReference type="HAMAP-Rule" id="MF_00182"/>
    </source>
</evidence>
<evidence type="ECO:0000256" key="3">
    <source>
        <dbReference type="ARBA" id="ARBA00012261"/>
    </source>
</evidence>
<dbReference type="EC" id="2.1.2.9" evidence="3 8"/>
<gene>
    <name evidence="8 11" type="primary">fmt</name>
    <name evidence="11" type="ORF">AMOR_30500</name>
</gene>
<comment type="similarity">
    <text evidence="2 8">Belongs to the Fmt family.</text>
</comment>
<dbReference type="Gene3D" id="3.10.25.10">
    <property type="entry name" value="Formyl transferase, C-terminal domain"/>
    <property type="match status" value="1"/>
</dbReference>
<protein>
    <recommendedName>
        <fullName evidence="4 8">Methionyl-tRNA formyltransferase</fullName>
        <ecNumber evidence="3 8">2.1.2.9</ecNumber>
    </recommendedName>
</protein>
<dbReference type="InterPro" id="IPR002376">
    <property type="entry name" value="Formyl_transf_N"/>
</dbReference>
<evidence type="ECO:0000256" key="2">
    <source>
        <dbReference type="ARBA" id="ARBA00010699"/>
    </source>
</evidence>
<dbReference type="SUPFAM" id="SSF53328">
    <property type="entry name" value="Formyltransferase"/>
    <property type="match status" value="1"/>
</dbReference>
<dbReference type="Gene3D" id="3.40.50.170">
    <property type="entry name" value="Formyl transferase, N-terminal domain"/>
    <property type="match status" value="1"/>
</dbReference>
<dbReference type="CDD" id="cd08704">
    <property type="entry name" value="Met_tRNA_FMT_C"/>
    <property type="match status" value="1"/>
</dbReference>
<dbReference type="InterPro" id="IPR037022">
    <property type="entry name" value="Formyl_trans_C_sf"/>
</dbReference>
<evidence type="ECO:0000313" key="12">
    <source>
        <dbReference type="Proteomes" id="UP001162891"/>
    </source>
</evidence>
<organism evidence="11 12">
    <name type="scientific">Anaeromyxobacter oryzae</name>
    <dbReference type="NCBI Taxonomy" id="2918170"/>
    <lineage>
        <taxon>Bacteria</taxon>
        <taxon>Pseudomonadati</taxon>
        <taxon>Myxococcota</taxon>
        <taxon>Myxococcia</taxon>
        <taxon>Myxococcales</taxon>
        <taxon>Cystobacterineae</taxon>
        <taxon>Anaeromyxobacteraceae</taxon>
        <taxon>Anaeromyxobacter</taxon>
    </lineage>
</organism>
<comment type="catalytic activity">
    <reaction evidence="7 8">
        <text>L-methionyl-tRNA(fMet) + (6R)-10-formyltetrahydrofolate = N-formyl-L-methionyl-tRNA(fMet) + (6S)-5,6,7,8-tetrahydrofolate + H(+)</text>
        <dbReference type="Rhea" id="RHEA:24380"/>
        <dbReference type="Rhea" id="RHEA-COMP:9952"/>
        <dbReference type="Rhea" id="RHEA-COMP:9953"/>
        <dbReference type="ChEBI" id="CHEBI:15378"/>
        <dbReference type="ChEBI" id="CHEBI:57453"/>
        <dbReference type="ChEBI" id="CHEBI:78530"/>
        <dbReference type="ChEBI" id="CHEBI:78844"/>
        <dbReference type="ChEBI" id="CHEBI:195366"/>
        <dbReference type="EC" id="2.1.2.9"/>
    </reaction>
</comment>
<dbReference type="PANTHER" id="PTHR11138">
    <property type="entry name" value="METHIONYL-TRNA FORMYLTRANSFERASE"/>
    <property type="match status" value="1"/>
</dbReference>
<dbReference type="InterPro" id="IPR005794">
    <property type="entry name" value="Fmt"/>
</dbReference>
<keyword evidence="6 8" id="KW-0648">Protein biosynthesis</keyword>
<evidence type="ECO:0000256" key="1">
    <source>
        <dbReference type="ARBA" id="ARBA00002606"/>
    </source>
</evidence>
<dbReference type="InterPro" id="IPR036477">
    <property type="entry name" value="Formyl_transf_N_sf"/>
</dbReference>
<comment type="function">
    <text evidence="1 8">Attaches a formyl group to the free amino group of methionyl-tRNA(fMet). The formyl group appears to play a dual role in the initiator identity of N-formylmethionyl-tRNA by promoting its recognition by IF2 and preventing the misappropriation of this tRNA by the elongation apparatus.</text>
</comment>
<evidence type="ECO:0000259" key="9">
    <source>
        <dbReference type="Pfam" id="PF00551"/>
    </source>
</evidence>
<evidence type="ECO:0000313" key="11">
    <source>
        <dbReference type="EMBL" id="BDG04054.1"/>
    </source>
</evidence>
<dbReference type="InterPro" id="IPR044135">
    <property type="entry name" value="Met-tRNA-FMT_C"/>
</dbReference>
<dbReference type="Pfam" id="PF00551">
    <property type="entry name" value="Formyl_trans_N"/>
    <property type="match status" value="1"/>
</dbReference>
<evidence type="ECO:0000259" key="10">
    <source>
        <dbReference type="Pfam" id="PF02911"/>
    </source>
</evidence>
<dbReference type="InterPro" id="IPR041711">
    <property type="entry name" value="Met-tRNA-FMT_N"/>
</dbReference>
<accession>A0ABN6MSX3</accession>
<feature type="domain" description="Formyl transferase N-terminal" evidence="9">
    <location>
        <begin position="2"/>
        <end position="175"/>
    </location>
</feature>
<evidence type="ECO:0000256" key="6">
    <source>
        <dbReference type="ARBA" id="ARBA00022917"/>
    </source>
</evidence>
<dbReference type="InterPro" id="IPR011034">
    <property type="entry name" value="Formyl_transferase-like_C_sf"/>
</dbReference>
<dbReference type="InterPro" id="IPR001555">
    <property type="entry name" value="GART_AS"/>
</dbReference>
<dbReference type="Pfam" id="PF02911">
    <property type="entry name" value="Formyl_trans_C"/>
    <property type="match status" value="1"/>
</dbReference>